<evidence type="ECO:0000256" key="1">
    <source>
        <dbReference type="ARBA" id="ARBA00006787"/>
    </source>
</evidence>
<keyword evidence="9" id="KW-1185">Reference proteome</keyword>
<dbReference type="PANTHER" id="PTHR22844">
    <property type="entry name" value="F-BOX AND WD40 DOMAIN PROTEIN"/>
    <property type="match status" value="1"/>
</dbReference>
<evidence type="ECO:0000256" key="5">
    <source>
        <dbReference type="PIRSR" id="PIRSR604294-1"/>
    </source>
</evidence>
<dbReference type="Gramene" id="evm.model.01.1085">
    <property type="protein sequence ID" value="cds.evm.model.01.1085"/>
    <property type="gene ID" value="evm.TU.01.1085"/>
</dbReference>
<feature type="binding site" evidence="5">
    <location>
        <position position="350"/>
    </location>
    <ligand>
        <name>Fe cation</name>
        <dbReference type="ChEBI" id="CHEBI:24875"/>
        <note>catalytic</note>
    </ligand>
</feature>
<dbReference type="PROSITE" id="PS50294">
    <property type="entry name" value="WD_REPEATS_REGION"/>
    <property type="match status" value="2"/>
</dbReference>
<dbReference type="InterPro" id="IPR015943">
    <property type="entry name" value="WD40/YVTN_repeat-like_dom_sf"/>
</dbReference>
<evidence type="ECO:0000313" key="8">
    <source>
        <dbReference type="EnsemblPlants" id="cds.evm.model.01.1085"/>
    </source>
</evidence>
<keyword evidence="4 5" id="KW-0408">Iron</keyword>
<organism evidence="8 9">
    <name type="scientific">Cannabis sativa</name>
    <name type="common">Hemp</name>
    <name type="synonym">Marijuana</name>
    <dbReference type="NCBI Taxonomy" id="3483"/>
    <lineage>
        <taxon>Eukaryota</taxon>
        <taxon>Viridiplantae</taxon>
        <taxon>Streptophyta</taxon>
        <taxon>Embryophyta</taxon>
        <taxon>Tracheophyta</taxon>
        <taxon>Spermatophyta</taxon>
        <taxon>Magnoliopsida</taxon>
        <taxon>eudicotyledons</taxon>
        <taxon>Gunneridae</taxon>
        <taxon>Pentapetalae</taxon>
        <taxon>rosids</taxon>
        <taxon>fabids</taxon>
        <taxon>Rosales</taxon>
        <taxon>Cannabaceae</taxon>
        <taxon>Cannabis</taxon>
    </lineage>
</organism>
<dbReference type="InterPro" id="IPR001680">
    <property type="entry name" value="WD40_rpt"/>
</dbReference>
<dbReference type="GO" id="GO:0016702">
    <property type="term" value="F:oxidoreductase activity, acting on single donors with incorporation of molecular oxygen, incorporation of two atoms of oxygen"/>
    <property type="evidence" value="ECO:0007669"/>
    <property type="project" value="InterPro"/>
</dbReference>
<evidence type="ECO:0000256" key="2">
    <source>
        <dbReference type="ARBA" id="ARBA00022723"/>
    </source>
</evidence>
<evidence type="ECO:0000256" key="4">
    <source>
        <dbReference type="ARBA" id="ARBA00023004"/>
    </source>
</evidence>
<dbReference type="EMBL" id="UZAU01000019">
    <property type="status" value="NOT_ANNOTATED_CDS"/>
    <property type="molecule type" value="Genomic_DNA"/>
</dbReference>
<comment type="cofactor">
    <cofactor evidence="5">
        <name>Fe(2+)</name>
        <dbReference type="ChEBI" id="CHEBI:29033"/>
    </cofactor>
    <text evidence="5">Binds 1 Fe(2+) ion per subunit.</text>
</comment>
<dbReference type="Gene3D" id="2.130.10.10">
    <property type="entry name" value="YVTN repeat-like/Quinoprotein amine dehydrogenase"/>
    <property type="match status" value="2"/>
</dbReference>
<keyword evidence="6" id="KW-0853">WD repeat</keyword>
<keyword evidence="3" id="KW-0560">Oxidoreductase</keyword>
<feature type="repeat" description="WD" evidence="6">
    <location>
        <begin position="511"/>
        <end position="552"/>
    </location>
</feature>
<dbReference type="PANTHER" id="PTHR22844:SF213">
    <property type="entry name" value="OS01G0232200 PROTEIN"/>
    <property type="match status" value="1"/>
</dbReference>
<evidence type="ECO:0000256" key="6">
    <source>
        <dbReference type="PROSITE-ProRule" id="PRU00221"/>
    </source>
</evidence>
<sequence length="767" mass="86186">MPQEIDIFTLQTLAHWHLSPIWNRPFTSHPKRVACSGELVTIGIAPTKPYVEIGVISADGKKLIHRADLKLKRCPICHDIGITKRYNLIMDIPLTIDIMRLVRGGPLIKYDKDEYARIGVMPRYGDAYSIKWFEVEPNCTMHFFNCFEDGDDEIVVWGCRALDSIISSTQEQIDTPTTNANNSYHDSPYEWRLNMKNGIIKEKKLTLDSEYSMDYPTINENYIGLKNKFGYAQVVDPISATTSNNLLKYCGIAKLHFEELETRICSTSGESKEMVKIEYHMFEKNTFCSGATFVSNDKKECVDEDDGWIITFVHNEDTNISQVLLIDSKNFSSEPVAKITLPYRVPYGFHGTFVSIPLASSSPNQAHNQARPSLIPPPSPESPWTCSPLQTPSPSLLYHCIASLHRHDGTIYSVAVSNGVVFTGSDSTRIRAWRPPDCVERGLLKSTSGEVRAILAYGDMLFTSHKDLKIRTWNFAVVSSNFLFKKLSSIPRKRRSSLSFQLFSSKPKLLTERHKDCVSCLAYYHAEGILYTGSHDRTVKAWRVSTRKCVDSFVAHEDNVNGILVNQEDGCVFTCSSDGSVKIWRRIYRENSHTLTMILRFQPSPVNAIALSSSSSSGSDGGGGGGTGFLYSGSSDGTINFWEKERMSYRFNHGGFLQGHRFAVLCVVAVEKMVFSGSEDTTIRIWRREEGNCLHECLAVLDGHRGPVRSVYCGGGGGSEFSSELDRNDSRSSNNQYYYETNNTTSPVLSPSWVHVKKSAQVKHFFQ</sequence>
<dbReference type="SMART" id="SM00320">
    <property type="entry name" value="WD40"/>
    <property type="match status" value="6"/>
</dbReference>
<proteinExistence type="inferred from homology"/>
<dbReference type="GO" id="GO:0046872">
    <property type="term" value="F:metal ion binding"/>
    <property type="evidence" value="ECO:0007669"/>
    <property type="project" value="UniProtKB-KW"/>
</dbReference>
<keyword evidence="2 5" id="KW-0479">Metal-binding</keyword>
<dbReference type="PROSITE" id="PS50082">
    <property type="entry name" value="WD_REPEATS_2"/>
    <property type="match status" value="3"/>
</dbReference>
<dbReference type="Proteomes" id="UP000596661">
    <property type="component" value="Chromosome 1"/>
</dbReference>
<dbReference type="InterPro" id="IPR036322">
    <property type="entry name" value="WD40_repeat_dom_sf"/>
</dbReference>
<dbReference type="EnsemblPlants" id="evm.model.01.1085">
    <property type="protein sequence ID" value="cds.evm.model.01.1085"/>
    <property type="gene ID" value="evm.TU.01.1085"/>
</dbReference>
<keyword evidence="3" id="KW-0223">Dioxygenase</keyword>
<evidence type="ECO:0000313" key="9">
    <source>
        <dbReference type="Proteomes" id="UP000596661"/>
    </source>
</evidence>
<dbReference type="Pfam" id="PF03055">
    <property type="entry name" value="RPE65"/>
    <property type="match status" value="1"/>
</dbReference>
<evidence type="ECO:0000256" key="3">
    <source>
        <dbReference type="ARBA" id="ARBA00022964"/>
    </source>
</evidence>
<protein>
    <submittedName>
        <fullName evidence="8">Uncharacterized protein</fullName>
    </submittedName>
</protein>
<feature type="repeat" description="WD" evidence="6">
    <location>
        <begin position="657"/>
        <end position="696"/>
    </location>
</feature>
<name>A0A803NFI9_CANSA</name>
<accession>A0A803NFI9</accession>
<feature type="binding site" evidence="5">
    <location>
        <position position="142"/>
    </location>
    <ligand>
        <name>Fe cation</name>
        <dbReference type="ChEBI" id="CHEBI:24875"/>
        <note>catalytic</note>
    </ligand>
</feature>
<dbReference type="AlphaFoldDB" id="A0A803NFI9"/>
<reference evidence="8" key="1">
    <citation type="submission" date="2018-11" db="EMBL/GenBank/DDBJ databases">
        <authorList>
            <person name="Grassa J C."/>
        </authorList>
    </citation>
    <scope>NUCLEOTIDE SEQUENCE [LARGE SCALE GENOMIC DNA]</scope>
</reference>
<reference evidence="8" key="2">
    <citation type="submission" date="2021-03" db="UniProtKB">
        <authorList>
            <consortium name="EnsemblPlants"/>
        </authorList>
    </citation>
    <scope>IDENTIFICATION</scope>
</reference>
<dbReference type="InterPro" id="IPR004294">
    <property type="entry name" value="Carotenoid_Oase"/>
</dbReference>
<feature type="repeat" description="WD" evidence="6">
    <location>
        <begin position="553"/>
        <end position="584"/>
    </location>
</feature>
<comment type="similarity">
    <text evidence="1">Belongs to the carotenoid oxygenase family.</text>
</comment>
<feature type="binding site" evidence="5">
    <location>
        <position position="29"/>
    </location>
    <ligand>
        <name>Fe cation</name>
        <dbReference type="ChEBI" id="CHEBI:24875"/>
        <note>catalytic</note>
    </ligand>
</feature>
<feature type="region of interest" description="Disordered" evidence="7">
    <location>
        <begin position="364"/>
        <end position="386"/>
    </location>
</feature>
<feature type="binding site" evidence="5">
    <location>
        <position position="78"/>
    </location>
    <ligand>
        <name>Fe cation</name>
        <dbReference type="ChEBI" id="CHEBI:24875"/>
        <note>catalytic</note>
    </ligand>
</feature>
<dbReference type="Pfam" id="PF00400">
    <property type="entry name" value="WD40"/>
    <property type="match status" value="4"/>
</dbReference>
<dbReference type="SUPFAM" id="SSF50978">
    <property type="entry name" value="WD40 repeat-like"/>
    <property type="match status" value="1"/>
</dbReference>
<evidence type="ECO:0000256" key="7">
    <source>
        <dbReference type="SAM" id="MobiDB-lite"/>
    </source>
</evidence>
<dbReference type="InterPro" id="IPR045182">
    <property type="entry name" value="JINGUBANG-like"/>
</dbReference>